<sequence>MSGGELILYTLDDGSTAIQLRAEGGTVWLTQAEIATLFDTTPQNITQHTKAIYAEGELSEGATCKELLQVRQEGGRAVNRSLKHYSLDMILGVGYRVRSPRGTQFRQWATTHLREYLVKGFVLDDARLKEPVGWDYFDELLSRIRNIRASEKRFYQKIRDIYATAVDYDKKSEAAQLFFKKVQNKMLWAVTGRTAPELIAGRADPALPNMGLTTWASSRVRKQDVTVAKNYLSFEEIEALDRIVVMYLDYAEDQALRRRTLTMRDWEDKLDAFLQFNEREVLTHAGKLRADVAEKLALERYESFDAARREAARLAADAEDIAALEQTERHLEGKGREKKK</sequence>
<evidence type="ECO:0000313" key="1">
    <source>
        <dbReference type="EMBL" id="MBZ4038063.1"/>
    </source>
</evidence>
<dbReference type="RefSeq" id="WP_223674278.1">
    <property type="nucleotide sequence ID" value="NZ_JAINZW010000001.1"/>
</dbReference>
<gene>
    <name evidence="1" type="ORF">K6753_00750</name>
</gene>
<dbReference type="PIRSF" id="PIRSF015268">
    <property type="entry name" value="Virulence_RhuM"/>
    <property type="match status" value="1"/>
</dbReference>
<evidence type="ECO:0000313" key="2">
    <source>
        <dbReference type="Proteomes" id="UP001430954"/>
    </source>
</evidence>
<protein>
    <submittedName>
        <fullName evidence="1">Virulence RhuM family protein</fullName>
    </submittedName>
</protein>
<dbReference type="Pfam" id="PF13310">
    <property type="entry name" value="Virulence_RhuM"/>
    <property type="match status" value="1"/>
</dbReference>
<dbReference type="EMBL" id="JAINZW010000001">
    <property type="protein sequence ID" value="MBZ4038063.1"/>
    <property type="molecule type" value="Genomic_DNA"/>
</dbReference>
<organism evidence="1 2">
    <name type="scientific">Novilysobacter selenitireducens</name>
    <dbReference type="NCBI Taxonomy" id="2872639"/>
    <lineage>
        <taxon>Bacteria</taxon>
        <taxon>Pseudomonadati</taxon>
        <taxon>Pseudomonadota</taxon>
        <taxon>Gammaproteobacteria</taxon>
        <taxon>Lysobacterales</taxon>
        <taxon>Lysobacteraceae</taxon>
        <taxon>Novilysobacter</taxon>
    </lineage>
</organism>
<reference evidence="1 2" key="1">
    <citation type="submission" date="2021-09" db="EMBL/GenBank/DDBJ databases">
        <title>Lysobacter sp. 13A isolated from the river sediment.</title>
        <authorList>
            <person name="Liu H."/>
            <person name="Li S."/>
            <person name="Mao S."/>
        </authorList>
    </citation>
    <scope>NUCLEOTIDE SEQUENCE [LARGE SCALE GENOMIC DNA]</scope>
    <source>
        <strain evidence="1 2">13A</strain>
    </source>
</reference>
<dbReference type="PANTHER" id="PTHR35810:SF1">
    <property type="entry name" value="CYTOPLASMIC PROTEIN"/>
    <property type="match status" value="1"/>
</dbReference>
<dbReference type="PANTHER" id="PTHR35810">
    <property type="entry name" value="CYTOPLASMIC PROTEIN-RELATED"/>
    <property type="match status" value="1"/>
</dbReference>
<name>A0ABS7T2G3_9GAMM</name>
<dbReference type="InterPro" id="IPR011204">
    <property type="entry name" value="Virulence_RhuM-like"/>
</dbReference>
<dbReference type="Proteomes" id="UP001430954">
    <property type="component" value="Unassembled WGS sequence"/>
</dbReference>
<comment type="caution">
    <text evidence="1">The sequence shown here is derived from an EMBL/GenBank/DDBJ whole genome shotgun (WGS) entry which is preliminary data.</text>
</comment>
<proteinExistence type="predicted"/>
<keyword evidence="2" id="KW-1185">Reference proteome</keyword>
<accession>A0ABS7T2G3</accession>